<name>A0AAE9XL99_9ENTE</name>
<keyword evidence="7" id="KW-0804">Transcription</keyword>
<dbReference type="InterPro" id="IPR018062">
    <property type="entry name" value="HTH_AraC-typ_CS"/>
</dbReference>
<keyword evidence="5" id="KW-0805">Transcription regulation</keyword>
<gene>
    <name evidence="11" type="ORF">PML95_00485</name>
</gene>
<dbReference type="SUPFAM" id="SSF46689">
    <property type="entry name" value="Homeodomain-like"/>
    <property type="match status" value="2"/>
</dbReference>
<dbReference type="Pfam" id="PF00072">
    <property type="entry name" value="Response_reg"/>
    <property type="match status" value="1"/>
</dbReference>
<dbReference type="PANTHER" id="PTHR42713:SF3">
    <property type="entry name" value="TRANSCRIPTIONAL REGULATORY PROTEIN HPTR"/>
    <property type="match status" value="1"/>
</dbReference>
<reference evidence="11" key="1">
    <citation type="submission" date="2023-01" db="EMBL/GenBank/DDBJ databases">
        <title>Oxazolidinone resistance genes in florfenicol resistant enterococci from beef cattle and veal calves at slaughter.</title>
        <authorList>
            <person name="Biggel M."/>
        </authorList>
    </citation>
    <scope>NUCLEOTIDE SEQUENCE</scope>
    <source>
        <strain evidence="11">K204-1</strain>
    </source>
</reference>
<dbReference type="Proteomes" id="UP001179600">
    <property type="component" value="Chromosome"/>
</dbReference>
<proteinExistence type="predicted"/>
<evidence type="ECO:0000259" key="10">
    <source>
        <dbReference type="PROSITE" id="PS50110"/>
    </source>
</evidence>
<feature type="domain" description="HTH araC/xylS-type" evidence="9">
    <location>
        <begin position="154"/>
        <end position="251"/>
    </location>
</feature>
<feature type="domain" description="Response regulatory" evidence="10">
    <location>
        <begin position="3"/>
        <end position="118"/>
    </location>
</feature>
<evidence type="ECO:0000256" key="4">
    <source>
        <dbReference type="ARBA" id="ARBA00023012"/>
    </source>
</evidence>
<dbReference type="RefSeq" id="WP_248852941.1">
    <property type="nucleotide sequence ID" value="NZ_CP097053.1"/>
</dbReference>
<dbReference type="GO" id="GO:0000160">
    <property type="term" value="P:phosphorelay signal transduction system"/>
    <property type="evidence" value="ECO:0007669"/>
    <property type="project" value="UniProtKB-KW"/>
</dbReference>
<evidence type="ECO:0000256" key="6">
    <source>
        <dbReference type="ARBA" id="ARBA00023125"/>
    </source>
</evidence>
<evidence type="ECO:0000313" key="11">
    <source>
        <dbReference type="EMBL" id="WCG22780.1"/>
    </source>
</evidence>
<evidence type="ECO:0000256" key="3">
    <source>
        <dbReference type="ARBA" id="ARBA00022553"/>
    </source>
</evidence>
<protein>
    <submittedName>
        <fullName evidence="11">Response regulator</fullName>
    </submittedName>
</protein>
<dbReference type="GO" id="GO:0005737">
    <property type="term" value="C:cytoplasm"/>
    <property type="evidence" value="ECO:0007669"/>
    <property type="project" value="UniProtKB-SubCell"/>
</dbReference>
<dbReference type="PROSITE" id="PS00041">
    <property type="entry name" value="HTH_ARAC_FAMILY_1"/>
    <property type="match status" value="1"/>
</dbReference>
<evidence type="ECO:0000313" key="12">
    <source>
        <dbReference type="Proteomes" id="UP001179600"/>
    </source>
</evidence>
<dbReference type="InterPro" id="IPR051552">
    <property type="entry name" value="HptR"/>
</dbReference>
<dbReference type="InterPro" id="IPR001789">
    <property type="entry name" value="Sig_transdc_resp-reg_receiver"/>
</dbReference>
<dbReference type="Pfam" id="PF12833">
    <property type="entry name" value="HTH_18"/>
    <property type="match status" value="1"/>
</dbReference>
<evidence type="ECO:0000256" key="1">
    <source>
        <dbReference type="ARBA" id="ARBA00004496"/>
    </source>
</evidence>
<dbReference type="InterPro" id="IPR009057">
    <property type="entry name" value="Homeodomain-like_sf"/>
</dbReference>
<organism evidence="11 12">
    <name type="scientific">Vagococcus lutrae</name>
    <dbReference type="NCBI Taxonomy" id="81947"/>
    <lineage>
        <taxon>Bacteria</taxon>
        <taxon>Bacillati</taxon>
        <taxon>Bacillota</taxon>
        <taxon>Bacilli</taxon>
        <taxon>Lactobacillales</taxon>
        <taxon>Enterococcaceae</taxon>
        <taxon>Vagococcus</taxon>
    </lineage>
</organism>
<dbReference type="InterPro" id="IPR018060">
    <property type="entry name" value="HTH_AraC"/>
</dbReference>
<keyword evidence="3 8" id="KW-0597">Phosphoprotein</keyword>
<sequence length="252" mass="29625">MYKILVVEDEKIIRKGICYGFDYQQKNCVIIAEAANGLEGVQKIKEHEPDIVITDVNMPIQDAFYMLEQTRNYMYSTIIISGINEFETAKQAIQYDVTDFLVKPLDMNKLDAALDKAIEDVAMRKLYEQQNEQQDKWLEKNIVPPLQKKDELVSAILLFIEKNYHEKVTLDRLETELNYSKSVIQQRFKKAMNMTFNDYLNRYRIQQSLEFIKQGYKVYEVAVMCGYSEYKYYSKVFKKYIGSSPKEIAAIL</sequence>
<dbReference type="AlphaFoldDB" id="A0AAE9XL99"/>
<accession>A0AAE9XL99</accession>
<feature type="modified residue" description="4-aspartylphosphate" evidence="8">
    <location>
        <position position="55"/>
    </location>
</feature>
<evidence type="ECO:0000259" key="9">
    <source>
        <dbReference type="PROSITE" id="PS01124"/>
    </source>
</evidence>
<dbReference type="SUPFAM" id="SSF52172">
    <property type="entry name" value="CheY-like"/>
    <property type="match status" value="1"/>
</dbReference>
<keyword evidence="2" id="KW-0963">Cytoplasm</keyword>
<evidence type="ECO:0000256" key="7">
    <source>
        <dbReference type="ARBA" id="ARBA00023163"/>
    </source>
</evidence>
<dbReference type="PANTHER" id="PTHR42713">
    <property type="entry name" value="HISTIDINE KINASE-RELATED"/>
    <property type="match status" value="1"/>
</dbReference>
<dbReference type="GO" id="GO:0003700">
    <property type="term" value="F:DNA-binding transcription factor activity"/>
    <property type="evidence" value="ECO:0007669"/>
    <property type="project" value="InterPro"/>
</dbReference>
<dbReference type="SMART" id="SM00342">
    <property type="entry name" value="HTH_ARAC"/>
    <property type="match status" value="1"/>
</dbReference>
<dbReference type="PROSITE" id="PS50110">
    <property type="entry name" value="RESPONSE_REGULATORY"/>
    <property type="match status" value="1"/>
</dbReference>
<dbReference type="InterPro" id="IPR011006">
    <property type="entry name" value="CheY-like_superfamily"/>
</dbReference>
<dbReference type="CDD" id="cd17536">
    <property type="entry name" value="REC_YesN-like"/>
    <property type="match status" value="1"/>
</dbReference>
<keyword evidence="6" id="KW-0238">DNA-binding</keyword>
<evidence type="ECO:0000256" key="2">
    <source>
        <dbReference type="ARBA" id="ARBA00022490"/>
    </source>
</evidence>
<dbReference type="Gene3D" id="3.40.50.2300">
    <property type="match status" value="1"/>
</dbReference>
<evidence type="ECO:0000256" key="8">
    <source>
        <dbReference type="PROSITE-ProRule" id="PRU00169"/>
    </source>
</evidence>
<dbReference type="SMART" id="SM00448">
    <property type="entry name" value="REC"/>
    <property type="match status" value="1"/>
</dbReference>
<dbReference type="PROSITE" id="PS01124">
    <property type="entry name" value="HTH_ARAC_FAMILY_2"/>
    <property type="match status" value="1"/>
</dbReference>
<dbReference type="Gene3D" id="1.10.10.60">
    <property type="entry name" value="Homeodomain-like"/>
    <property type="match status" value="2"/>
</dbReference>
<keyword evidence="4" id="KW-0902">Two-component regulatory system</keyword>
<evidence type="ECO:0000256" key="5">
    <source>
        <dbReference type="ARBA" id="ARBA00023015"/>
    </source>
</evidence>
<dbReference type="GO" id="GO:0043565">
    <property type="term" value="F:sequence-specific DNA binding"/>
    <property type="evidence" value="ECO:0007669"/>
    <property type="project" value="InterPro"/>
</dbReference>
<dbReference type="EMBL" id="CP116507">
    <property type="protein sequence ID" value="WCG22780.1"/>
    <property type="molecule type" value="Genomic_DNA"/>
</dbReference>
<comment type="subcellular location">
    <subcellularLocation>
        <location evidence="1">Cytoplasm</location>
    </subcellularLocation>
</comment>